<dbReference type="InterPro" id="IPR000835">
    <property type="entry name" value="HTH_MarR-typ"/>
</dbReference>
<dbReference type="PANTHER" id="PTHR42756:SF1">
    <property type="entry name" value="TRANSCRIPTIONAL REPRESSOR OF EMRAB OPERON"/>
    <property type="match status" value="1"/>
</dbReference>
<dbReference type="GO" id="GO:0003677">
    <property type="term" value="F:DNA binding"/>
    <property type="evidence" value="ECO:0007669"/>
    <property type="project" value="UniProtKB-KW"/>
</dbReference>
<organism evidence="5 6">
    <name type="scientific">Helicobacter magdeburgensis</name>
    <dbReference type="NCBI Taxonomy" id="471858"/>
    <lineage>
        <taxon>Bacteria</taxon>
        <taxon>Pseudomonadati</taxon>
        <taxon>Campylobacterota</taxon>
        <taxon>Epsilonproteobacteria</taxon>
        <taxon>Campylobacterales</taxon>
        <taxon>Helicobacteraceae</taxon>
        <taxon>Helicobacter</taxon>
    </lineage>
</organism>
<name>A0A4U8T0B7_9HELI</name>
<accession>A0A4U8T0B7</accession>
<dbReference type="PROSITE" id="PS50995">
    <property type="entry name" value="HTH_MARR_2"/>
    <property type="match status" value="1"/>
</dbReference>
<protein>
    <submittedName>
        <fullName evidence="5">MarR family transcriptional regulator</fullName>
    </submittedName>
</protein>
<dbReference type="PANTHER" id="PTHR42756">
    <property type="entry name" value="TRANSCRIPTIONAL REGULATOR, MARR"/>
    <property type="match status" value="1"/>
</dbReference>
<dbReference type="EMBL" id="JRPE02000005">
    <property type="protein sequence ID" value="TLD92558.1"/>
    <property type="molecule type" value="Genomic_DNA"/>
</dbReference>
<dbReference type="GO" id="GO:0003700">
    <property type="term" value="F:DNA-binding transcription factor activity"/>
    <property type="evidence" value="ECO:0007669"/>
    <property type="project" value="InterPro"/>
</dbReference>
<dbReference type="Proteomes" id="UP000029921">
    <property type="component" value="Unassembled WGS sequence"/>
</dbReference>
<dbReference type="InterPro" id="IPR036388">
    <property type="entry name" value="WH-like_DNA-bd_sf"/>
</dbReference>
<keyword evidence="6" id="KW-1185">Reference proteome</keyword>
<keyword evidence="2" id="KW-0238">DNA-binding</keyword>
<evidence type="ECO:0000256" key="2">
    <source>
        <dbReference type="ARBA" id="ARBA00023125"/>
    </source>
</evidence>
<evidence type="ECO:0000256" key="1">
    <source>
        <dbReference type="ARBA" id="ARBA00023015"/>
    </source>
</evidence>
<dbReference type="AlphaFoldDB" id="A0A4U8T0B7"/>
<dbReference type="SMART" id="SM00347">
    <property type="entry name" value="HTH_MARR"/>
    <property type="match status" value="1"/>
</dbReference>
<evidence type="ECO:0000313" key="5">
    <source>
        <dbReference type="EMBL" id="TLD92558.1"/>
    </source>
</evidence>
<evidence type="ECO:0000313" key="6">
    <source>
        <dbReference type="Proteomes" id="UP000029921"/>
    </source>
</evidence>
<proteinExistence type="predicted"/>
<feature type="domain" description="HTH marR-type" evidence="4">
    <location>
        <begin position="6"/>
        <end position="138"/>
    </location>
</feature>
<dbReference type="RefSeq" id="WP_034585792.1">
    <property type="nucleotide sequence ID" value="NZ_JRPE02000005.1"/>
</dbReference>
<dbReference type="Pfam" id="PF12802">
    <property type="entry name" value="MarR_2"/>
    <property type="match status" value="1"/>
</dbReference>
<gene>
    <name evidence="5" type="ORF">LS74_004275</name>
</gene>
<keyword evidence="1" id="KW-0805">Transcription regulation</keyword>
<evidence type="ECO:0000256" key="3">
    <source>
        <dbReference type="ARBA" id="ARBA00023163"/>
    </source>
</evidence>
<keyword evidence="3" id="KW-0804">Transcription</keyword>
<dbReference type="SUPFAM" id="SSF46785">
    <property type="entry name" value="Winged helix' DNA-binding domain"/>
    <property type="match status" value="1"/>
</dbReference>
<sequence>MQNDTQYLIGHHIGRTARSFQEFFIKELKAHNLSFEQGVILFMVSENPKIHISHIARELHKDKATISREANSLVNKGLFVKTQDSCDKRTMLLMLTPNGENALNLIKDKIKKLESLLFSRFSQDEINTCLNVLENMRLAIKEGLKE</sequence>
<dbReference type="InterPro" id="IPR036390">
    <property type="entry name" value="WH_DNA-bd_sf"/>
</dbReference>
<reference evidence="5 6" key="1">
    <citation type="journal article" date="2014" name="Genome Announc.">
        <title>Draft genome sequences of eight enterohepatic helicobacter species isolated from both laboratory and wild rodents.</title>
        <authorList>
            <person name="Sheh A."/>
            <person name="Shen Z."/>
            <person name="Fox J.G."/>
        </authorList>
    </citation>
    <scope>NUCLEOTIDE SEQUENCE [LARGE SCALE GENOMIC DNA]</scope>
    <source>
        <strain evidence="5 6">MIT 96-1001</strain>
    </source>
</reference>
<evidence type="ECO:0000259" key="4">
    <source>
        <dbReference type="PROSITE" id="PS50995"/>
    </source>
</evidence>
<comment type="caution">
    <text evidence="5">The sequence shown here is derived from an EMBL/GenBank/DDBJ whole genome shotgun (WGS) entry which is preliminary data.</text>
</comment>
<dbReference type="Gene3D" id="1.10.10.10">
    <property type="entry name" value="Winged helix-like DNA-binding domain superfamily/Winged helix DNA-binding domain"/>
    <property type="match status" value="1"/>
</dbReference>